<dbReference type="Gene3D" id="3.40.190.10">
    <property type="entry name" value="Periplasmic binding protein-like II"/>
    <property type="match status" value="2"/>
</dbReference>
<dbReference type="GO" id="GO:0003677">
    <property type="term" value="F:DNA binding"/>
    <property type="evidence" value="ECO:0007669"/>
    <property type="project" value="UniProtKB-KW"/>
</dbReference>
<dbReference type="AlphaFoldDB" id="A0A4Q1KI39"/>
<dbReference type="PROSITE" id="PS50931">
    <property type="entry name" value="HTH_LYSR"/>
    <property type="match status" value="1"/>
</dbReference>
<gene>
    <name evidence="7" type="ORF">EQG66_05725</name>
</gene>
<dbReference type="GO" id="GO:0032993">
    <property type="term" value="C:protein-DNA complex"/>
    <property type="evidence" value="ECO:0007669"/>
    <property type="project" value="TreeGrafter"/>
</dbReference>
<evidence type="ECO:0000256" key="2">
    <source>
        <dbReference type="ARBA" id="ARBA00023015"/>
    </source>
</evidence>
<dbReference type="Pfam" id="PF00126">
    <property type="entry name" value="HTH_1"/>
    <property type="match status" value="1"/>
</dbReference>
<sequence>MSTLRQFTYLVALADCRNFRRAADAAHISQPTLSQQLRALEAHLGVTLVERNVNPVQLTPIGRDVVARARKILMEVKDVEDIARRAKAGMAGTIRFGVTPTLGPYLMPGIVASLHRRFPDMRLYIREGIPDEQARELGRGELDMLLSPLPVLGSDLHIEPLFREPLHIVSPPEHPVAQATLIRRQDLAGISFLSMDKRHHAHRQAREICEDLGADLLEDYEGTSLDSLRQMCGSGLGFAILPELYLRSEVGGEDMVTRLALADWSASRSFAAVWRQGAAYADSYQTIAETIATEARKILLDRPAGP</sequence>
<evidence type="ECO:0000256" key="4">
    <source>
        <dbReference type="ARBA" id="ARBA00023159"/>
    </source>
</evidence>
<evidence type="ECO:0000259" key="6">
    <source>
        <dbReference type="PROSITE" id="PS50931"/>
    </source>
</evidence>
<proteinExistence type="inferred from homology"/>
<evidence type="ECO:0000313" key="8">
    <source>
        <dbReference type="Proteomes" id="UP000290958"/>
    </source>
</evidence>
<comment type="similarity">
    <text evidence="1">Belongs to the LysR transcriptional regulatory family.</text>
</comment>
<dbReference type="GO" id="GO:0003700">
    <property type="term" value="F:DNA-binding transcription factor activity"/>
    <property type="evidence" value="ECO:0007669"/>
    <property type="project" value="InterPro"/>
</dbReference>
<dbReference type="Proteomes" id="UP000290958">
    <property type="component" value="Unassembled WGS sequence"/>
</dbReference>
<feature type="domain" description="HTH lysR-type" evidence="6">
    <location>
        <begin position="1"/>
        <end position="59"/>
    </location>
</feature>
<comment type="caution">
    <text evidence="7">The sequence shown here is derived from an EMBL/GenBank/DDBJ whole genome shotgun (WGS) entry which is preliminary data.</text>
</comment>
<dbReference type="PANTHER" id="PTHR30346:SF26">
    <property type="entry name" value="HYDROGEN PEROXIDE-INDUCIBLE GENES ACTIVATOR"/>
    <property type="match status" value="1"/>
</dbReference>
<keyword evidence="4" id="KW-0010">Activator</keyword>
<dbReference type="FunFam" id="1.10.10.10:FF:000001">
    <property type="entry name" value="LysR family transcriptional regulator"/>
    <property type="match status" value="1"/>
</dbReference>
<dbReference type="OrthoDB" id="9775392at2"/>
<dbReference type="InterPro" id="IPR005119">
    <property type="entry name" value="LysR_subst-bd"/>
</dbReference>
<dbReference type="InterPro" id="IPR000847">
    <property type="entry name" value="LysR_HTH_N"/>
</dbReference>
<dbReference type="Gene3D" id="1.10.10.10">
    <property type="entry name" value="Winged helix-like DNA-binding domain superfamily/Winged helix DNA-binding domain"/>
    <property type="match status" value="1"/>
</dbReference>
<evidence type="ECO:0000313" key="7">
    <source>
        <dbReference type="EMBL" id="RXR29451.1"/>
    </source>
</evidence>
<protein>
    <submittedName>
        <fullName evidence="7">Hydrogen peroxide-inducible genes activator</fullName>
    </submittedName>
</protein>
<dbReference type="Pfam" id="PF03466">
    <property type="entry name" value="LysR_substrate"/>
    <property type="match status" value="1"/>
</dbReference>
<dbReference type="InterPro" id="IPR036388">
    <property type="entry name" value="WH-like_DNA-bd_sf"/>
</dbReference>
<keyword evidence="3" id="KW-0238">DNA-binding</keyword>
<name>A0A4Q1KI39_9SPHN</name>
<accession>A0A4Q1KI39</accession>
<dbReference type="CDD" id="cd08411">
    <property type="entry name" value="PBP2_OxyR"/>
    <property type="match status" value="1"/>
</dbReference>
<keyword evidence="5" id="KW-0804">Transcription</keyword>
<dbReference type="SUPFAM" id="SSF53850">
    <property type="entry name" value="Periplasmic binding protein-like II"/>
    <property type="match status" value="1"/>
</dbReference>
<dbReference type="RefSeq" id="WP_129403640.1">
    <property type="nucleotide sequence ID" value="NZ_SBKP01000004.1"/>
</dbReference>
<dbReference type="EMBL" id="SBKP01000004">
    <property type="protein sequence ID" value="RXR29451.1"/>
    <property type="molecule type" value="Genomic_DNA"/>
</dbReference>
<dbReference type="PANTHER" id="PTHR30346">
    <property type="entry name" value="TRANSCRIPTIONAL DUAL REGULATOR HCAR-RELATED"/>
    <property type="match status" value="1"/>
</dbReference>
<evidence type="ECO:0000256" key="3">
    <source>
        <dbReference type="ARBA" id="ARBA00023125"/>
    </source>
</evidence>
<dbReference type="InterPro" id="IPR036390">
    <property type="entry name" value="WH_DNA-bd_sf"/>
</dbReference>
<dbReference type="SUPFAM" id="SSF46785">
    <property type="entry name" value="Winged helix' DNA-binding domain"/>
    <property type="match status" value="1"/>
</dbReference>
<evidence type="ECO:0000256" key="1">
    <source>
        <dbReference type="ARBA" id="ARBA00009437"/>
    </source>
</evidence>
<organism evidence="7 8">
    <name type="scientific">Sphingobium fluviale</name>
    <dbReference type="NCBI Taxonomy" id="2506423"/>
    <lineage>
        <taxon>Bacteria</taxon>
        <taxon>Pseudomonadati</taxon>
        <taxon>Pseudomonadota</taxon>
        <taxon>Alphaproteobacteria</taxon>
        <taxon>Sphingomonadales</taxon>
        <taxon>Sphingomonadaceae</taxon>
        <taxon>Sphingobium</taxon>
    </lineage>
</organism>
<reference evidence="8" key="1">
    <citation type="submission" date="2019-01" db="EMBL/GenBank/DDBJ databases">
        <title>Cytophagaceae bacterium strain CAR-16.</title>
        <authorList>
            <person name="Chen W.-M."/>
        </authorList>
    </citation>
    <scope>NUCLEOTIDE SEQUENCE [LARGE SCALE GENOMIC DNA]</scope>
    <source>
        <strain evidence="8">CHR27</strain>
    </source>
</reference>
<keyword evidence="8" id="KW-1185">Reference proteome</keyword>
<dbReference type="PRINTS" id="PR00039">
    <property type="entry name" value="HTHLYSR"/>
</dbReference>
<keyword evidence="2" id="KW-0805">Transcription regulation</keyword>
<evidence type="ECO:0000256" key="5">
    <source>
        <dbReference type="ARBA" id="ARBA00023163"/>
    </source>
</evidence>